<dbReference type="Proteomes" id="UP000199199">
    <property type="component" value="Unassembled WGS sequence"/>
</dbReference>
<dbReference type="AlphaFoldDB" id="A0A1I6PMP1"/>
<protein>
    <recommendedName>
        <fullName evidence="3">Sulfatase</fullName>
    </recommendedName>
</protein>
<gene>
    <name evidence="1" type="ORF">SAMN04488556_0662</name>
</gene>
<dbReference type="RefSeq" id="WP_092903552.1">
    <property type="nucleotide sequence ID" value="NZ_FOZS01000001.1"/>
</dbReference>
<evidence type="ECO:0000313" key="1">
    <source>
        <dbReference type="EMBL" id="SFS41348.1"/>
    </source>
</evidence>
<dbReference type="EMBL" id="FOZS01000001">
    <property type="protein sequence ID" value="SFS41348.1"/>
    <property type="molecule type" value="Genomic_DNA"/>
</dbReference>
<organism evidence="1 2">
    <name type="scientific">Halostagnicola kamekurae</name>
    <dbReference type="NCBI Taxonomy" id="619731"/>
    <lineage>
        <taxon>Archaea</taxon>
        <taxon>Methanobacteriati</taxon>
        <taxon>Methanobacteriota</taxon>
        <taxon>Stenosarchaea group</taxon>
        <taxon>Halobacteria</taxon>
        <taxon>Halobacteriales</taxon>
        <taxon>Natrialbaceae</taxon>
        <taxon>Halostagnicola</taxon>
    </lineage>
</organism>
<name>A0A1I6PMP1_9EURY</name>
<sequence>MKARSRIRRAIDAPILFLRHANRLSHRRFGLHEHNPEGIDPFAADWDTLAILDACRYDMFARRSQLPGRLERRRSKASATVEFLRANVDGRDLRDTVYVTANPQLYWNRESIDARFHDVINIWRDDGWNDEHGTVLPETVTERALRATERYPHKRIVVHYMQPHYPFIGSQTEFDKDHLETAEWTGENVWNQLLQGTLEVDREEIWRIYEENLTRALPHVETLVTELEGKTVVTADHGNMVGERASPIPIREWGHPRGIYTPELVDVPWLVHENGPRREVRADDPTDRDRGATDDVVVDRLRGLGYAE</sequence>
<dbReference type="SUPFAM" id="SSF53649">
    <property type="entry name" value="Alkaline phosphatase-like"/>
    <property type="match status" value="1"/>
</dbReference>
<proteinExistence type="predicted"/>
<keyword evidence="2" id="KW-1185">Reference proteome</keyword>
<accession>A0A1I6PMP1</accession>
<evidence type="ECO:0000313" key="2">
    <source>
        <dbReference type="Proteomes" id="UP000199199"/>
    </source>
</evidence>
<reference evidence="2" key="1">
    <citation type="submission" date="2016-10" db="EMBL/GenBank/DDBJ databases">
        <authorList>
            <person name="Varghese N."/>
            <person name="Submissions S."/>
        </authorList>
    </citation>
    <scope>NUCLEOTIDE SEQUENCE [LARGE SCALE GENOMIC DNA]</scope>
    <source>
        <strain evidence="2">DSM 22427</strain>
    </source>
</reference>
<evidence type="ECO:0008006" key="3">
    <source>
        <dbReference type="Google" id="ProtNLM"/>
    </source>
</evidence>
<dbReference type="InterPro" id="IPR017850">
    <property type="entry name" value="Alkaline_phosphatase_core_sf"/>
</dbReference>
<dbReference type="Gene3D" id="3.40.720.10">
    <property type="entry name" value="Alkaline Phosphatase, subunit A"/>
    <property type="match status" value="1"/>
</dbReference>